<dbReference type="InterPro" id="IPR002314">
    <property type="entry name" value="aa-tRNA-synt_IIb"/>
</dbReference>
<dbReference type="FunFam" id="3.30.110.30:FF:000001">
    <property type="entry name" value="Bifunctional glutamate/proline--tRNA ligase"/>
    <property type="match status" value="1"/>
</dbReference>
<organism evidence="11 12">
    <name type="scientific">Serendipita vermifera MAFF 305830</name>
    <dbReference type="NCBI Taxonomy" id="933852"/>
    <lineage>
        <taxon>Eukaryota</taxon>
        <taxon>Fungi</taxon>
        <taxon>Dikarya</taxon>
        <taxon>Basidiomycota</taxon>
        <taxon>Agaricomycotina</taxon>
        <taxon>Agaricomycetes</taxon>
        <taxon>Sebacinales</taxon>
        <taxon>Serendipitaceae</taxon>
        <taxon>Serendipita</taxon>
    </lineage>
</organism>
<dbReference type="InterPro" id="IPR036754">
    <property type="entry name" value="YbaK/aa-tRNA-synt-asso_dom_sf"/>
</dbReference>
<dbReference type="SMART" id="SM00946">
    <property type="entry name" value="ProRS-C_1"/>
    <property type="match status" value="1"/>
</dbReference>
<dbReference type="InterPro" id="IPR016061">
    <property type="entry name" value="Pro-tRNA_ligase_II_C"/>
</dbReference>
<evidence type="ECO:0000256" key="8">
    <source>
        <dbReference type="ARBA" id="ARBA00029731"/>
    </source>
</evidence>
<keyword evidence="4" id="KW-0547">Nucleotide-binding</keyword>
<dbReference type="InterPro" id="IPR033721">
    <property type="entry name" value="ProRS_core_arch_euk"/>
</dbReference>
<dbReference type="OrthoDB" id="1350766at2759"/>
<evidence type="ECO:0000259" key="10">
    <source>
        <dbReference type="PROSITE" id="PS50862"/>
    </source>
</evidence>
<accession>A0A0C3AG56</accession>
<dbReference type="InterPro" id="IPR036621">
    <property type="entry name" value="Anticodon-bd_dom_sf"/>
</dbReference>
<dbReference type="Gene3D" id="3.30.110.30">
    <property type="entry name" value="C-terminal domain of ProRS"/>
    <property type="match status" value="1"/>
</dbReference>
<dbReference type="Pfam" id="PF03129">
    <property type="entry name" value="HGTP_anticodon"/>
    <property type="match status" value="1"/>
</dbReference>
<keyword evidence="12" id="KW-1185">Reference proteome</keyword>
<dbReference type="Pfam" id="PF04073">
    <property type="entry name" value="tRNA_edit"/>
    <property type="match status" value="1"/>
</dbReference>
<dbReference type="PROSITE" id="PS50862">
    <property type="entry name" value="AA_TRNA_LIGASE_II"/>
    <property type="match status" value="1"/>
</dbReference>
<dbReference type="AlphaFoldDB" id="A0A0C3AG56"/>
<evidence type="ECO:0000313" key="11">
    <source>
        <dbReference type="EMBL" id="KIM23600.1"/>
    </source>
</evidence>
<dbReference type="InterPro" id="IPR002316">
    <property type="entry name" value="Pro-tRNA-ligase_IIa"/>
</dbReference>
<dbReference type="HOGENOM" id="CLU_001882_4_1_1"/>
<keyword evidence="7" id="KW-0030">Aminoacyl-tRNA synthetase</keyword>
<dbReference type="EMBL" id="KN824334">
    <property type="protein sequence ID" value="KIM23600.1"/>
    <property type="molecule type" value="Genomic_DNA"/>
</dbReference>
<evidence type="ECO:0000256" key="9">
    <source>
        <dbReference type="ARBA" id="ARBA00047671"/>
    </source>
</evidence>
<dbReference type="PRINTS" id="PR01046">
    <property type="entry name" value="TRNASYNTHPRO"/>
</dbReference>
<dbReference type="HAMAP" id="MF_01571">
    <property type="entry name" value="Pro_tRNA_synth_type3"/>
    <property type="match status" value="1"/>
</dbReference>
<protein>
    <recommendedName>
        <fullName evidence="2">proline--tRNA ligase</fullName>
        <ecNumber evidence="2">6.1.1.15</ecNumber>
    </recommendedName>
    <alternativeName>
        <fullName evidence="8">Prolyl-tRNA synthetase</fullName>
    </alternativeName>
</protein>
<dbReference type="SUPFAM" id="SSF52954">
    <property type="entry name" value="Class II aaRS ABD-related"/>
    <property type="match status" value="1"/>
</dbReference>
<dbReference type="GO" id="GO:0005524">
    <property type="term" value="F:ATP binding"/>
    <property type="evidence" value="ECO:0007669"/>
    <property type="project" value="UniProtKB-KW"/>
</dbReference>
<dbReference type="Gene3D" id="3.40.50.800">
    <property type="entry name" value="Anticodon-binding domain"/>
    <property type="match status" value="1"/>
</dbReference>
<sequence>MTLETTLAALASCKIEPKGSLSHEPITTDPSAWKSALQAAPSSAASVPSEYKLTKTLVFKPKTAKSAAPTPLILIASEETDTKATNAISKQTGLKELRIASDDLIKEFFGVDKTSLSALSLNAELLPKVVVVVDDALATSDNVFAVRAASNEATVFMTGKDIYGYLSSLQTDASNDQAKVLHTFDFANAAEAAASSTPIAKAAAPTKKTEARIEDAHQLAIGVKKEVDFSTWYTNVLLKSDMIDYYSVSGCYILKPWSYTIWQEIQHWFDDKIKELGVENSYFPMFISGKVLEKEKDHIEGFAPEVAWVTRAGSSELEEPIAIRPTSETVMYPYYAKWIQSHRDFPLKLNQWNSVVRWEFKTPQPFLRTREFLWQEGHTAFLTKAEADAEVREILELYRQVYTDLLAVPVVPGIKSEKEKFAGGLYTTTVEGFIPTTGRGIQAATSHCLGQNFSKMFDISVEDPNAANKGDKLFAWQNSWGLSTRAIGVMVMVHGDNQGLVLPPRVASVQVVIVPCGINETTQESVYDACSEVAKTLKKAGVRVKADLRDTYLPGWKFNYWEQKGVPIRLEIGPKDIQKKQAVAVRRDNGVKTTLSVDDVATQIPALLETIQNEMYTRAKETFDQRLIQVTKWEDVVPTLDNKCVVVMPWCEVEACEDDIKERSKSTEQTDERAPSAGAKSLAIPFDQSKWEPIVPGKTKCPACGMDAKRWTMFGRSY</sequence>
<dbReference type="NCBIfam" id="TIGR00408">
    <property type="entry name" value="proS_fam_I"/>
    <property type="match status" value="1"/>
</dbReference>
<reference evidence="12" key="2">
    <citation type="submission" date="2015-01" db="EMBL/GenBank/DDBJ databases">
        <title>Evolutionary Origins and Diversification of the Mycorrhizal Mutualists.</title>
        <authorList>
            <consortium name="DOE Joint Genome Institute"/>
            <consortium name="Mycorrhizal Genomics Consortium"/>
            <person name="Kohler A."/>
            <person name="Kuo A."/>
            <person name="Nagy L.G."/>
            <person name="Floudas D."/>
            <person name="Copeland A."/>
            <person name="Barry K.W."/>
            <person name="Cichocki N."/>
            <person name="Veneault-Fourrey C."/>
            <person name="LaButti K."/>
            <person name="Lindquist E.A."/>
            <person name="Lipzen A."/>
            <person name="Lundell T."/>
            <person name="Morin E."/>
            <person name="Murat C."/>
            <person name="Riley R."/>
            <person name="Ohm R."/>
            <person name="Sun H."/>
            <person name="Tunlid A."/>
            <person name="Henrissat B."/>
            <person name="Grigoriev I.V."/>
            <person name="Hibbett D.S."/>
            <person name="Martin F."/>
        </authorList>
    </citation>
    <scope>NUCLEOTIDE SEQUENCE [LARGE SCALE GENOMIC DNA]</scope>
    <source>
        <strain evidence="12">MAFF 305830</strain>
    </source>
</reference>
<dbReference type="STRING" id="933852.A0A0C3AG56"/>
<dbReference type="SUPFAM" id="SSF55681">
    <property type="entry name" value="Class II aaRS and biotin synthetases"/>
    <property type="match status" value="1"/>
</dbReference>
<dbReference type="Pfam" id="PF00587">
    <property type="entry name" value="tRNA-synt_2b"/>
    <property type="match status" value="1"/>
</dbReference>
<keyword evidence="5" id="KW-0067">ATP-binding</keyword>
<dbReference type="CDD" id="cd00862">
    <property type="entry name" value="ProRS_anticodon_zinc"/>
    <property type="match status" value="1"/>
</dbReference>
<dbReference type="Gene3D" id="3.90.960.10">
    <property type="entry name" value="YbaK/aminoacyl-tRNA synthetase-associated domain"/>
    <property type="match status" value="1"/>
</dbReference>
<evidence type="ECO:0000256" key="1">
    <source>
        <dbReference type="ARBA" id="ARBA00008226"/>
    </source>
</evidence>
<dbReference type="GO" id="GO:0004827">
    <property type="term" value="F:proline-tRNA ligase activity"/>
    <property type="evidence" value="ECO:0007669"/>
    <property type="project" value="UniProtKB-EC"/>
</dbReference>
<dbReference type="PANTHER" id="PTHR43382">
    <property type="entry name" value="PROLYL-TRNA SYNTHETASE"/>
    <property type="match status" value="1"/>
</dbReference>
<dbReference type="Pfam" id="PF09180">
    <property type="entry name" value="ProRS-C_1"/>
    <property type="match status" value="1"/>
</dbReference>
<evidence type="ECO:0000256" key="4">
    <source>
        <dbReference type="ARBA" id="ARBA00022741"/>
    </source>
</evidence>
<dbReference type="FunFam" id="3.30.930.10:FF:000007">
    <property type="entry name" value="Bifunctional glutamate/proline--tRNA ligase"/>
    <property type="match status" value="1"/>
</dbReference>
<comment type="catalytic activity">
    <reaction evidence="9">
        <text>tRNA(Pro) + L-proline + ATP = L-prolyl-tRNA(Pro) + AMP + diphosphate</text>
        <dbReference type="Rhea" id="RHEA:14305"/>
        <dbReference type="Rhea" id="RHEA-COMP:9700"/>
        <dbReference type="Rhea" id="RHEA-COMP:9702"/>
        <dbReference type="ChEBI" id="CHEBI:30616"/>
        <dbReference type="ChEBI" id="CHEBI:33019"/>
        <dbReference type="ChEBI" id="CHEBI:60039"/>
        <dbReference type="ChEBI" id="CHEBI:78442"/>
        <dbReference type="ChEBI" id="CHEBI:78532"/>
        <dbReference type="ChEBI" id="CHEBI:456215"/>
        <dbReference type="EC" id="6.1.1.15"/>
    </reaction>
</comment>
<dbReference type="InterPro" id="IPR045864">
    <property type="entry name" value="aa-tRNA-synth_II/BPL/LPL"/>
</dbReference>
<dbReference type="Gene3D" id="3.30.930.10">
    <property type="entry name" value="Bira Bifunctional Protein, Domain 2"/>
    <property type="match status" value="1"/>
</dbReference>
<dbReference type="InterPro" id="IPR004499">
    <property type="entry name" value="Pro-tRNA-ligase_IIa_arc-type"/>
</dbReference>
<keyword evidence="3" id="KW-0436">Ligase</keyword>
<reference evidence="11 12" key="1">
    <citation type="submission" date="2014-04" db="EMBL/GenBank/DDBJ databases">
        <authorList>
            <consortium name="DOE Joint Genome Institute"/>
            <person name="Kuo A."/>
            <person name="Zuccaro A."/>
            <person name="Kohler A."/>
            <person name="Nagy L.G."/>
            <person name="Floudas D."/>
            <person name="Copeland A."/>
            <person name="Barry K.W."/>
            <person name="Cichocki N."/>
            <person name="Veneault-Fourrey C."/>
            <person name="LaButti K."/>
            <person name="Lindquist E.A."/>
            <person name="Lipzen A."/>
            <person name="Lundell T."/>
            <person name="Morin E."/>
            <person name="Murat C."/>
            <person name="Sun H."/>
            <person name="Tunlid A."/>
            <person name="Henrissat B."/>
            <person name="Grigoriev I.V."/>
            <person name="Hibbett D.S."/>
            <person name="Martin F."/>
            <person name="Nordberg H.P."/>
            <person name="Cantor M.N."/>
            <person name="Hua S.X."/>
        </authorList>
    </citation>
    <scope>NUCLEOTIDE SEQUENCE [LARGE SCALE GENOMIC DNA]</scope>
    <source>
        <strain evidence="11 12">MAFF 305830</strain>
    </source>
</reference>
<evidence type="ECO:0000313" key="12">
    <source>
        <dbReference type="Proteomes" id="UP000054097"/>
    </source>
</evidence>
<dbReference type="SUPFAM" id="SSF55826">
    <property type="entry name" value="YbaK/ProRS associated domain"/>
    <property type="match status" value="1"/>
</dbReference>
<evidence type="ECO:0000256" key="5">
    <source>
        <dbReference type="ARBA" id="ARBA00022840"/>
    </source>
</evidence>
<dbReference type="FunFam" id="3.40.50.800:FF:000005">
    <property type="entry name" value="bifunctional glutamate/proline--tRNA ligase"/>
    <property type="match status" value="1"/>
</dbReference>
<dbReference type="InterPro" id="IPR004154">
    <property type="entry name" value="Anticodon-bd"/>
</dbReference>
<dbReference type="EC" id="6.1.1.15" evidence="2"/>
<proteinExistence type="inferred from homology"/>
<gene>
    <name evidence="11" type="ORF">M408DRAFT_77187</name>
</gene>
<keyword evidence="6" id="KW-0648">Protein biosynthesis</keyword>
<dbReference type="PANTHER" id="PTHR43382:SF2">
    <property type="entry name" value="BIFUNCTIONAL GLUTAMATE_PROLINE--TRNA LIGASE"/>
    <property type="match status" value="1"/>
</dbReference>
<dbReference type="GO" id="GO:0002161">
    <property type="term" value="F:aminoacyl-tRNA deacylase activity"/>
    <property type="evidence" value="ECO:0007669"/>
    <property type="project" value="InterPro"/>
</dbReference>
<dbReference type="SUPFAM" id="SSF64586">
    <property type="entry name" value="C-terminal domain of ProRS"/>
    <property type="match status" value="1"/>
</dbReference>
<dbReference type="GO" id="GO:0005737">
    <property type="term" value="C:cytoplasm"/>
    <property type="evidence" value="ECO:0007669"/>
    <property type="project" value="InterPro"/>
</dbReference>
<evidence type="ECO:0000256" key="3">
    <source>
        <dbReference type="ARBA" id="ARBA00022598"/>
    </source>
</evidence>
<evidence type="ECO:0000256" key="6">
    <source>
        <dbReference type="ARBA" id="ARBA00022917"/>
    </source>
</evidence>
<evidence type="ECO:0000256" key="7">
    <source>
        <dbReference type="ARBA" id="ARBA00023146"/>
    </source>
</evidence>
<dbReference type="InterPro" id="IPR006195">
    <property type="entry name" value="aa-tRNA-synth_II"/>
</dbReference>
<dbReference type="Proteomes" id="UP000054097">
    <property type="component" value="Unassembled WGS sequence"/>
</dbReference>
<name>A0A0C3AG56_SERVB</name>
<evidence type="ECO:0000256" key="2">
    <source>
        <dbReference type="ARBA" id="ARBA00012831"/>
    </source>
</evidence>
<dbReference type="InterPro" id="IPR007214">
    <property type="entry name" value="YbaK/aa-tRNA-synth-assoc-dom"/>
</dbReference>
<dbReference type="CDD" id="cd00778">
    <property type="entry name" value="ProRS_core_arch_euk"/>
    <property type="match status" value="1"/>
</dbReference>
<feature type="domain" description="Aminoacyl-transfer RNA synthetases class-II family profile" evidence="10">
    <location>
        <begin position="259"/>
        <end position="503"/>
    </location>
</feature>
<comment type="similarity">
    <text evidence="1">Belongs to the class-II aminoacyl-tRNA synthetase family.</text>
</comment>
<dbReference type="InterPro" id="IPR017449">
    <property type="entry name" value="Pro-tRNA_synth_II"/>
</dbReference>
<dbReference type="GO" id="GO:0017101">
    <property type="term" value="C:aminoacyl-tRNA synthetase multienzyme complex"/>
    <property type="evidence" value="ECO:0007669"/>
    <property type="project" value="TreeGrafter"/>
</dbReference>
<dbReference type="GO" id="GO:0006433">
    <property type="term" value="P:prolyl-tRNA aminoacylation"/>
    <property type="evidence" value="ECO:0007669"/>
    <property type="project" value="InterPro"/>
</dbReference>